<dbReference type="EMBL" id="MKIN01000020">
    <property type="protein sequence ID" value="OLP50989.1"/>
    <property type="molecule type" value="Genomic_DNA"/>
</dbReference>
<evidence type="ECO:0000256" key="2">
    <source>
        <dbReference type="PROSITE-ProRule" id="PRU00285"/>
    </source>
</evidence>
<protein>
    <submittedName>
        <fullName evidence="5">HSP20 family molecular chaperone IbpA</fullName>
    </submittedName>
    <submittedName>
        <fullName evidence="6">Heat-shock protein Hsp20</fullName>
    </submittedName>
</protein>
<dbReference type="Proteomes" id="UP000185598">
    <property type="component" value="Unassembled WGS sequence"/>
</dbReference>
<feature type="domain" description="SHSP" evidence="4">
    <location>
        <begin position="26"/>
        <end position="141"/>
    </location>
</feature>
<dbReference type="InterPro" id="IPR008978">
    <property type="entry name" value="HSP20-like_chaperone"/>
</dbReference>
<reference evidence="5 8" key="2">
    <citation type="submission" date="2020-08" db="EMBL/GenBank/DDBJ databases">
        <title>Genomic Encyclopedia of Type Strains, Phase IV (KMG-IV): sequencing the most valuable type-strain genomes for metagenomic binning, comparative biology and taxonomic classification.</title>
        <authorList>
            <person name="Goeker M."/>
        </authorList>
    </citation>
    <scope>NUCLEOTIDE SEQUENCE [LARGE SCALE GENOMIC DNA]</scope>
    <source>
        <strain evidence="5 8">DSM 100021</strain>
    </source>
</reference>
<gene>
    <name evidence="6" type="ORF">BJF91_07085</name>
    <name evidence="5" type="ORF">GGQ71_003758</name>
</gene>
<proteinExistence type="inferred from homology"/>
<dbReference type="PANTHER" id="PTHR47062">
    <property type="match status" value="1"/>
</dbReference>
<evidence type="ECO:0000256" key="3">
    <source>
        <dbReference type="RuleBase" id="RU003616"/>
    </source>
</evidence>
<reference evidence="6 7" key="1">
    <citation type="submission" date="2016-09" db="EMBL/GenBank/DDBJ databases">
        <title>Rhizobium oryziradicis sp. nov., isolated from the root of rice.</title>
        <authorList>
            <person name="Zhao J."/>
            <person name="Zhang X."/>
        </authorList>
    </citation>
    <scope>NUCLEOTIDE SEQUENCE [LARGE SCALE GENOMIC DNA]</scope>
    <source>
        <strain evidence="6 7">14971</strain>
    </source>
</reference>
<evidence type="ECO:0000256" key="1">
    <source>
        <dbReference type="ARBA" id="ARBA00023016"/>
    </source>
</evidence>
<comment type="caution">
    <text evidence="6">The sequence shown here is derived from an EMBL/GenBank/DDBJ whole genome shotgun (WGS) entry which is preliminary data.</text>
</comment>
<dbReference type="InterPro" id="IPR002068">
    <property type="entry name" value="A-crystallin/Hsp20_dom"/>
</dbReference>
<accession>A0A1Q9A8Q8</accession>
<dbReference type="InterPro" id="IPR037913">
    <property type="entry name" value="ACD_IbpA/B"/>
</dbReference>
<dbReference type="SUPFAM" id="SSF49764">
    <property type="entry name" value="HSP20-like chaperones"/>
    <property type="match status" value="1"/>
</dbReference>
<dbReference type="RefSeq" id="WP_075613691.1">
    <property type="nucleotide sequence ID" value="NZ_JACIED010000005.1"/>
</dbReference>
<evidence type="ECO:0000313" key="8">
    <source>
        <dbReference type="Proteomes" id="UP000544107"/>
    </source>
</evidence>
<keyword evidence="1" id="KW-0346">Stress response</keyword>
<evidence type="ECO:0000313" key="7">
    <source>
        <dbReference type="Proteomes" id="UP000185598"/>
    </source>
</evidence>
<dbReference type="Gene3D" id="2.60.40.790">
    <property type="match status" value="1"/>
</dbReference>
<evidence type="ECO:0000259" key="4">
    <source>
        <dbReference type="PROSITE" id="PS01031"/>
    </source>
</evidence>
<dbReference type="AlphaFoldDB" id="A0A1Q9A8Q8"/>
<dbReference type="STRING" id="887144.BJF91_07085"/>
<sequence length="142" mass="15750">MRRTKSITTPLLLGFDITDAVLSQLARASDGYPPYNIELIRRGGEHDGDRLRITLAVAGFAEGDLDVTVEGNQLIIRGRQSERPDADYLFRGIAARNFQRSFLLTDGMDVSRAALRNGLLVVELIRPDPQQVVRKINISASD</sequence>
<dbReference type="Proteomes" id="UP000544107">
    <property type="component" value="Unassembled WGS sequence"/>
</dbReference>
<evidence type="ECO:0000313" key="5">
    <source>
        <dbReference type="EMBL" id="MBB4009470.1"/>
    </source>
</evidence>
<dbReference type="PROSITE" id="PS01031">
    <property type="entry name" value="SHSP"/>
    <property type="match status" value="1"/>
</dbReference>
<dbReference type="EMBL" id="JACIED010000005">
    <property type="protein sequence ID" value="MBB4009470.1"/>
    <property type="molecule type" value="Genomic_DNA"/>
</dbReference>
<comment type="similarity">
    <text evidence="2 3">Belongs to the small heat shock protein (HSP20) family.</text>
</comment>
<name>A0A1Q9A8Q8_9HYPH</name>
<keyword evidence="7" id="KW-1185">Reference proteome</keyword>
<dbReference type="PANTHER" id="PTHR47062:SF1">
    <property type="entry name" value="SMALL HEAT SHOCK PROTEIN IBPA"/>
    <property type="match status" value="1"/>
</dbReference>
<dbReference type="OrthoDB" id="9810618at2"/>
<evidence type="ECO:0000313" key="6">
    <source>
        <dbReference type="EMBL" id="OLP50989.1"/>
    </source>
</evidence>
<dbReference type="CDD" id="cd06470">
    <property type="entry name" value="ACD_IbpA-B_like"/>
    <property type="match status" value="1"/>
</dbReference>
<organism evidence="6 7">
    <name type="scientific">Allorhizobium taibaishanense</name>
    <dbReference type="NCBI Taxonomy" id="887144"/>
    <lineage>
        <taxon>Bacteria</taxon>
        <taxon>Pseudomonadati</taxon>
        <taxon>Pseudomonadota</taxon>
        <taxon>Alphaproteobacteria</taxon>
        <taxon>Hyphomicrobiales</taxon>
        <taxon>Rhizobiaceae</taxon>
        <taxon>Rhizobium/Agrobacterium group</taxon>
        <taxon>Allorhizobium</taxon>
    </lineage>
</organism>
<dbReference type="Pfam" id="PF00011">
    <property type="entry name" value="HSP20"/>
    <property type="match status" value="1"/>
</dbReference>